<comment type="similarity">
    <text evidence="1">Belongs to the LysR transcriptional regulatory family.</text>
</comment>
<keyword evidence="2" id="KW-0805">Transcription regulation</keyword>
<protein>
    <submittedName>
        <fullName evidence="6">LysR substrate-binding domain-containing protein</fullName>
    </submittedName>
</protein>
<dbReference type="PROSITE" id="PS50931">
    <property type="entry name" value="HTH_LYSR"/>
    <property type="match status" value="1"/>
</dbReference>
<comment type="caution">
    <text evidence="6">The sequence shown here is derived from an EMBL/GenBank/DDBJ whole genome shotgun (WGS) entry which is preliminary data.</text>
</comment>
<dbReference type="PRINTS" id="PR00039">
    <property type="entry name" value="HTHLYSR"/>
</dbReference>
<evidence type="ECO:0000259" key="5">
    <source>
        <dbReference type="PROSITE" id="PS50931"/>
    </source>
</evidence>
<accession>A0ABS9I8W4</accession>
<dbReference type="CDD" id="cd08422">
    <property type="entry name" value="PBP2_CrgA_like"/>
    <property type="match status" value="1"/>
</dbReference>
<evidence type="ECO:0000313" key="7">
    <source>
        <dbReference type="Proteomes" id="UP001162905"/>
    </source>
</evidence>
<name>A0ABS9I8W4_9PSED</name>
<keyword evidence="3" id="KW-0238">DNA-binding</keyword>
<dbReference type="PANTHER" id="PTHR30537">
    <property type="entry name" value="HTH-TYPE TRANSCRIPTIONAL REGULATOR"/>
    <property type="match status" value="1"/>
</dbReference>
<keyword evidence="7" id="KW-1185">Reference proteome</keyword>
<dbReference type="InterPro" id="IPR058163">
    <property type="entry name" value="LysR-type_TF_proteobact-type"/>
</dbReference>
<evidence type="ECO:0000313" key="6">
    <source>
        <dbReference type="EMBL" id="MCF7543911.1"/>
    </source>
</evidence>
<keyword evidence="4" id="KW-0804">Transcription</keyword>
<dbReference type="SUPFAM" id="SSF53850">
    <property type="entry name" value="Periplasmic binding protein-like II"/>
    <property type="match status" value="1"/>
</dbReference>
<evidence type="ECO:0000256" key="4">
    <source>
        <dbReference type="ARBA" id="ARBA00023163"/>
    </source>
</evidence>
<evidence type="ECO:0000256" key="1">
    <source>
        <dbReference type="ARBA" id="ARBA00009437"/>
    </source>
</evidence>
<evidence type="ECO:0000256" key="2">
    <source>
        <dbReference type="ARBA" id="ARBA00023015"/>
    </source>
</evidence>
<organism evidence="6 7">
    <name type="scientific">Pseudomonas petrae</name>
    <dbReference type="NCBI Taxonomy" id="2912190"/>
    <lineage>
        <taxon>Bacteria</taxon>
        <taxon>Pseudomonadati</taxon>
        <taxon>Pseudomonadota</taxon>
        <taxon>Gammaproteobacteria</taxon>
        <taxon>Pseudomonadales</taxon>
        <taxon>Pseudomonadaceae</taxon>
        <taxon>Pseudomonas</taxon>
    </lineage>
</organism>
<dbReference type="Pfam" id="PF03466">
    <property type="entry name" value="LysR_substrate"/>
    <property type="match status" value="1"/>
</dbReference>
<dbReference type="EMBL" id="JAKJXH010000018">
    <property type="protein sequence ID" value="MCF7543911.1"/>
    <property type="molecule type" value="Genomic_DNA"/>
</dbReference>
<dbReference type="InterPro" id="IPR005119">
    <property type="entry name" value="LysR_subst-bd"/>
</dbReference>
<dbReference type="Pfam" id="PF00126">
    <property type="entry name" value="HTH_1"/>
    <property type="match status" value="1"/>
</dbReference>
<dbReference type="Gene3D" id="3.40.190.290">
    <property type="match status" value="1"/>
</dbReference>
<dbReference type="Proteomes" id="UP001162905">
    <property type="component" value="Unassembled WGS sequence"/>
</dbReference>
<dbReference type="InterPro" id="IPR036390">
    <property type="entry name" value="WH_DNA-bd_sf"/>
</dbReference>
<evidence type="ECO:0000256" key="3">
    <source>
        <dbReference type="ARBA" id="ARBA00023125"/>
    </source>
</evidence>
<dbReference type="InterPro" id="IPR036388">
    <property type="entry name" value="WH-like_DNA-bd_sf"/>
</dbReference>
<feature type="domain" description="HTH lysR-type" evidence="5">
    <location>
        <begin position="1"/>
        <end position="60"/>
    </location>
</feature>
<dbReference type="SUPFAM" id="SSF46785">
    <property type="entry name" value="Winged helix' DNA-binding domain"/>
    <property type="match status" value="1"/>
</dbReference>
<dbReference type="InterPro" id="IPR000847">
    <property type="entry name" value="LysR_HTH_N"/>
</dbReference>
<proteinExistence type="inferred from homology"/>
<gene>
    <name evidence="6" type="ORF">L4G47_17060</name>
</gene>
<reference evidence="6" key="1">
    <citation type="submission" date="2022-01" db="EMBL/GenBank/DDBJ databases">
        <title>Pseudomonas sp. nov. isolated from Antarctic regolith.</title>
        <authorList>
            <person name="Novakova D."/>
            <person name="Sedlar K."/>
        </authorList>
    </citation>
    <scope>NUCLEOTIDE SEQUENCE</scope>
    <source>
        <strain evidence="6">P2647</strain>
    </source>
</reference>
<sequence>MNDRWLEIEVFTRVAESGSFSRAAQALGLSQPSTSRIVTGLEARLGVKLLLRTTRSVALTEAGAAFLDKARQAAADLQDAEDAARGIDSLRGTLRLAVPIAYGTLAVIPALPDFLERYPELRVEISMRDERQNLVAAGVDLAIRMGTLEDSTFGARRIASVPRMLVASPTYLAKRGLPETPADLAFHDALLHEQSFPAKSTLKLLKAGIEQRVTLHGRVKIDAAPGILAAATAGLGIANVTTLMAAEQLRNGSLIHVLPDCELEPLQVFAVFPSGPRPSAKVRALVAHLIDVLGASSAGLNASVWAQSTRSVSV</sequence>
<dbReference type="RefSeq" id="WP_237253360.1">
    <property type="nucleotide sequence ID" value="NZ_JAKJXE010000014.1"/>
</dbReference>
<dbReference type="Gene3D" id="1.10.10.10">
    <property type="entry name" value="Winged helix-like DNA-binding domain superfamily/Winged helix DNA-binding domain"/>
    <property type="match status" value="1"/>
</dbReference>
<dbReference type="PANTHER" id="PTHR30537:SF5">
    <property type="entry name" value="HTH-TYPE TRANSCRIPTIONAL ACTIVATOR TTDR-RELATED"/>
    <property type="match status" value="1"/>
</dbReference>